<evidence type="ECO:0000256" key="3">
    <source>
        <dbReference type="ARBA" id="ARBA00023125"/>
    </source>
</evidence>
<comment type="function">
    <text evidence="6">The RuvA-RuvB-RuvC complex processes Holliday junction (HJ) DNA during genetic recombination and DNA repair, while the RuvA-RuvB complex plays an important role in the rescue of blocked DNA replication forks via replication fork reversal (RFR). RuvA specifically binds to HJ cruciform DNA, conferring on it an open structure. The RuvB hexamer acts as an ATP-dependent pump, pulling dsDNA into and through the RuvAB complex. HJ branch migration allows RuvC to scan DNA until it finds its consensus sequence, where it cleaves and resolves the cruciform DNA.</text>
</comment>
<dbReference type="InterPro" id="IPR012340">
    <property type="entry name" value="NA-bd_OB-fold"/>
</dbReference>
<evidence type="ECO:0000256" key="4">
    <source>
        <dbReference type="ARBA" id="ARBA00023172"/>
    </source>
</evidence>
<keyword evidence="8" id="KW-0378">Hydrolase</keyword>
<comment type="caution">
    <text evidence="8">The sequence shown here is derived from an EMBL/GenBank/DDBJ whole genome shotgun (WGS) entry which is preliminary data.</text>
</comment>
<keyword evidence="8" id="KW-0347">Helicase</keyword>
<dbReference type="Pfam" id="PF14520">
    <property type="entry name" value="HHH_5"/>
    <property type="match status" value="1"/>
</dbReference>
<gene>
    <name evidence="6 8" type="primary">ruvA</name>
    <name evidence="8" type="ORF">MM817_00278</name>
</gene>
<dbReference type="GO" id="GO:0000400">
    <property type="term" value="F:four-way junction DNA binding"/>
    <property type="evidence" value="ECO:0007669"/>
    <property type="project" value="UniProtKB-UniRule"/>
</dbReference>
<dbReference type="Proteomes" id="UP001139263">
    <property type="component" value="Unassembled WGS sequence"/>
</dbReference>
<dbReference type="GO" id="GO:0009379">
    <property type="term" value="C:Holliday junction helicase complex"/>
    <property type="evidence" value="ECO:0007669"/>
    <property type="project" value="InterPro"/>
</dbReference>
<organism evidence="8 9">
    <name type="scientific">Sulfoacidibacillus ferrooxidans</name>
    <dbReference type="NCBI Taxonomy" id="2005001"/>
    <lineage>
        <taxon>Bacteria</taxon>
        <taxon>Bacillati</taxon>
        <taxon>Bacillota</taxon>
        <taxon>Bacilli</taxon>
        <taxon>Bacillales</taxon>
        <taxon>Alicyclobacillaceae</taxon>
        <taxon>Sulfoacidibacillus</taxon>
    </lineage>
</organism>
<keyword evidence="3 6" id="KW-0238">DNA-binding</keyword>
<comment type="similarity">
    <text evidence="6">Belongs to the RuvA family.</text>
</comment>
<dbReference type="GO" id="GO:0006310">
    <property type="term" value="P:DNA recombination"/>
    <property type="evidence" value="ECO:0007669"/>
    <property type="project" value="UniProtKB-UniRule"/>
</dbReference>
<evidence type="ECO:0000259" key="7">
    <source>
        <dbReference type="SMART" id="SM00278"/>
    </source>
</evidence>
<dbReference type="NCBIfam" id="TIGR00084">
    <property type="entry name" value="ruvA"/>
    <property type="match status" value="1"/>
</dbReference>
<comment type="subunit">
    <text evidence="6">Homotetramer. Forms an RuvA(8)-RuvB(12)-Holliday junction (HJ) complex. HJ DNA is sandwiched between 2 RuvA tetramers; dsDNA enters through RuvA and exits via RuvB. An RuvB hexamer assembles on each DNA strand where it exits the tetramer. Each RuvB hexamer is contacted by two RuvA subunits (via domain III) on 2 adjacent RuvB subunits; this complex drives branch migration. In the full resolvosome a probable DNA-RuvA(4)-RuvB(12)-RuvC(2) complex forms which resolves the HJ.</text>
</comment>
<evidence type="ECO:0000313" key="8">
    <source>
        <dbReference type="EMBL" id="MCI0182027.1"/>
    </source>
</evidence>
<dbReference type="GO" id="GO:0005737">
    <property type="term" value="C:cytoplasm"/>
    <property type="evidence" value="ECO:0007669"/>
    <property type="project" value="UniProtKB-SubCell"/>
</dbReference>
<dbReference type="InterPro" id="IPR010994">
    <property type="entry name" value="RuvA_2-like"/>
</dbReference>
<dbReference type="GO" id="GO:0009378">
    <property type="term" value="F:four-way junction helicase activity"/>
    <property type="evidence" value="ECO:0007669"/>
    <property type="project" value="InterPro"/>
</dbReference>
<feature type="domain" description="Helix-hairpin-helix DNA-binding motif class 1" evidence="7">
    <location>
        <begin position="107"/>
        <end position="126"/>
    </location>
</feature>
<evidence type="ECO:0000256" key="6">
    <source>
        <dbReference type="HAMAP-Rule" id="MF_00031"/>
    </source>
</evidence>
<reference evidence="8" key="1">
    <citation type="submission" date="2022-03" db="EMBL/GenBank/DDBJ databases">
        <title>Draft Genome Sequence of Firmicute Strain S0AB, a Heterotrophic Iron/Sulfur-Oxidizing Extreme Acidophile.</title>
        <authorList>
            <person name="Vergara E."/>
            <person name="Pakostova E."/>
            <person name="Johnson D.B."/>
            <person name="Holmes D.S."/>
        </authorList>
    </citation>
    <scope>NUCLEOTIDE SEQUENCE</scope>
    <source>
        <strain evidence="8">S0AB</strain>
    </source>
</reference>
<dbReference type="InterPro" id="IPR000085">
    <property type="entry name" value="RuvA"/>
</dbReference>
<dbReference type="SUPFAM" id="SSF46929">
    <property type="entry name" value="DNA helicase RuvA subunit, C-terminal domain"/>
    <property type="match status" value="1"/>
</dbReference>
<dbReference type="SUPFAM" id="SSF47781">
    <property type="entry name" value="RuvA domain 2-like"/>
    <property type="match status" value="1"/>
</dbReference>
<keyword evidence="1 6" id="KW-0963">Cytoplasm</keyword>
<dbReference type="SMART" id="SM00278">
    <property type="entry name" value="HhH1"/>
    <property type="match status" value="2"/>
</dbReference>
<dbReference type="EMBL" id="JALBUF010000001">
    <property type="protein sequence ID" value="MCI0182027.1"/>
    <property type="molecule type" value="Genomic_DNA"/>
</dbReference>
<keyword evidence="8" id="KW-0067">ATP-binding</keyword>
<dbReference type="Pfam" id="PF07499">
    <property type="entry name" value="RuvA_C"/>
    <property type="match status" value="1"/>
</dbReference>
<sequence length="206" mass="22166">MIALMDGIIDTIEEDAVILLVGGIGYRVYMPVSMIAELDVGHTTRLYTHQHVREDAILLYGFTTDVSRKLFLRLQSASGIGPKVAVAMLHHLTSVQIVRAVQSGDVVQLTQVPGVGAKTAQRLILELKDRVADLLPDREDGDADILPVIAKAKGGKASQFSEVSAALLGLGFTDREIQSILQDIGDEIADKSIADGVKQALRALAR</sequence>
<dbReference type="InterPro" id="IPR011114">
    <property type="entry name" value="RuvA_C"/>
</dbReference>
<accession>A0A9X1V6D9</accession>
<proteinExistence type="inferred from homology"/>
<dbReference type="GO" id="GO:0005524">
    <property type="term" value="F:ATP binding"/>
    <property type="evidence" value="ECO:0007669"/>
    <property type="project" value="InterPro"/>
</dbReference>
<dbReference type="InterPro" id="IPR036267">
    <property type="entry name" value="RuvA_C_sf"/>
</dbReference>
<dbReference type="RefSeq" id="WP_241711647.1">
    <property type="nucleotide sequence ID" value="NZ_JALBUF010000001.1"/>
</dbReference>
<comment type="subcellular location">
    <subcellularLocation>
        <location evidence="6">Cytoplasm</location>
    </subcellularLocation>
</comment>
<dbReference type="GO" id="GO:0048476">
    <property type="term" value="C:Holliday junction resolvase complex"/>
    <property type="evidence" value="ECO:0007669"/>
    <property type="project" value="UniProtKB-UniRule"/>
</dbReference>
<feature type="domain" description="Helix-hairpin-helix DNA-binding motif class 1" evidence="7">
    <location>
        <begin position="72"/>
        <end position="91"/>
    </location>
</feature>
<keyword evidence="8" id="KW-0547">Nucleotide-binding</keyword>
<dbReference type="HAMAP" id="MF_00031">
    <property type="entry name" value="DNA_HJ_migration_RuvA"/>
    <property type="match status" value="1"/>
</dbReference>
<evidence type="ECO:0000256" key="1">
    <source>
        <dbReference type="ARBA" id="ARBA00022490"/>
    </source>
</evidence>
<dbReference type="Pfam" id="PF01330">
    <property type="entry name" value="RuvA_N"/>
    <property type="match status" value="1"/>
</dbReference>
<evidence type="ECO:0000256" key="2">
    <source>
        <dbReference type="ARBA" id="ARBA00022763"/>
    </source>
</evidence>
<dbReference type="InterPro" id="IPR003583">
    <property type="entry name" value="Hlx-hairpin-Hlx_DNA-bd_motif"/>
</dbReference>
<feature type="region of interest" description="Domain III" evidence="6">
    <location>
        <begin position="157"/>
        <end position="206"/>
    </location>
</feature>
<dbReference type="AlphaFoldDB" id="A0A9X1V6D9"/>
<dbReference type="GO" id="GO:0006281">
    <property type="term" value="P:DNA repair"/>
    <property type="evidence" value="ECO:0007669"/>
    <property type="project" value="UniProtKB-UniRule"/>
</dbReference>
<keyword evidence="5 6" id="KW-0234">DNA repair</keyword>
<keyword evidence="9" id="KW-1185">Reference proteome</keyword>
<dbReference type="GO" id="GO:0016787">
    <property type="term" value="F:hydrolase activity"/>
    <property type="evidence" value="ECO:0007669"/>
    <property type="project" value="UniProtKB-KW"/>
</dbReference>
<keyword evidence="2 6" id="KW-0227">DNA damage</keyword>
<dbReference type="InterPro" id="IPR013849">
    <property type="entry name" value="DNA_helicase_Holl-junc_RuvA_I"/>
</dbReference>
<dbReference type="SUPFAM" id="SSF50249">
    <property type="entry name" value="Nucleic acid-binding proteins"/>
    <property type="match status" value="1"/>
</dbReference>
<comment type="caution">
    <text evidence="6">Lacks conserved residue(s) required for the propagation of feature annotation.</text>
</comment>
<keyword evidence="4 6" id="KW-0233">DNA recombination</keyword>
<evidence type="ECO:0000256" key="5">
    <source>
        <dbReference type="ARBA" id="ARBA00023204"/>
    </source>
</evidence>
<dbReference type="CDD" id="cd14332">
    <property type="entry name" value="UBA_RuvA_C"/>
    <property type="match status" value="1"/>
</dbReference>
<dbReference type="Gene3D" id="2.40.50.140">
    <property type="entry name" value="Nucleic acid-binding proteins"/>
    <property type="match status" value="1"/>
</dbReference>
<name>A0A9X1V6D9_9BACL</name>
<evidence type="ECO:0000313" key="9">
    <source>
        <dbReference type="Proteomes" id="UP001139263"/>
    </source>
</evidence>
<dbReference type="Gene3D" id="1.10.150.20">
    <property type="entry name" value="5' to 3' exonuclease, C-terminal subdomain"/>
    <property type="match status" value="1"/>
</dbReference>
<protein>
    <recommendedName>
        <fullName evidence="6">Holliday junction branch migration complex subunit RuvA</fullName>
    </recommendedName>
</protein>
<comment type="domain">
    <text evidence="6">Has three domains with a flexible linker between the domains II and III and assumes an 'L' shape. Domain III is highly mobile and contacts RuvB.</text>
</comment>